<dbReference type="Proteomes" id="UP000033866">
    <property type="component" value="Unassembled WGS sequence"/>
</dbReference>
<organism evidence="1 2">
    <name type="scientific">candidate division WS6 bacterium GW2011_GWE1_34_7</name>
    <dbReference type="NCBI Taxonomy" id="1619093"/>
    <lineage>
        <taxon>Bacteria</taxon>
        <taxon>Candidatus Dojkabacteria</taxon>
    </lineage>
</organism>
<name>A0A0G0B3X4_9BACT</name>
<protein>
    <submittedName>
        <fullName evidence="1">Uncharacterized protein</fullName>
    </submittedName>
</protein>
<evidence type="ECO:0000313" key="1">
    <source>
        <dbReference type="EMBL" id="KKP64044.1"/>
    </source>
</evidence>
<gene>
    <name evidence="1" type="ORF">UR61_C0055G0006</name>
</gene>
<accession>A0A0G0B3X4</accession>
<sequence>MKKWSLIIILIVVVSLLLSFFGLANAQSNTGTVILLEKEENPKFIGSYIEMSSNGLILDRDEWNNLLHLLWDNPGCIVPRQGMTTVFYADWSSGWYWKEKDNLFGDTCFKLTK</sequence>
<evidence type="ECO:0000313" key="2">
    <source>
        <dbReference type="Proteomes" id="UP000033866"/>
    </source>
</evidence>
<proteinExistence type="predicted"/>
<comment type="caution">
    <text evidence="1">The sequence shown here is derived from an EMBL/GenBank/DDBJ whole genome shotgun (WGS) entry which is preliminary data.</text>
</comment>
<reference evidence="1 2" key="1">
    <citation type="journal article" date="2015" name="Nature">
        <title>rRNA introns, odd ribosomes, and small enigmatic genomes across a large radiation of phyla.</title>
        <authorList>
            <person name="Brown C.T."/>
            <person name="Hug L.A."/>
            <person name="Thomas B.C."/>
            <person name="Sharon I."/>
            <person name="Castelle C.J."/>
            <person name="Singh A."/>
            <person name="Wilkins M.J."/>
            <person name="Williams K.H."/>
            <person name="Banfield J.F."/>
        </authorList>
    </citation>
    <scope>NUCLEOTIDE SEQUENCE [LARGE SCALE GENOMIC DNA]</scope>
</reference>
<dbReference type="EMBL" id="LBPV01000055">
    <property type="protein sequence ID" value="KKP64044.1"/>
    <property type="molecule type" value="Genomic_DNA"/>
</dbReference>
<dbReference type="AlphaFoldDB" id="A0A0G0B3X4"/>